<feature type="region of interest" description="Disordered" evidence="1">
    <location>
        <begin position="61"/>
        <end position="85"/>
    </location>
</feature>
<evidence type="ECO:0000313" key="2">
    <source>
        <dbReference type="EMBL" id="RGD78359.1"/>
    </source>
</evidence>
<proteinExistence type="predicted"/>
<sequence>MNPKIEKLKAERSRNTEKISDLQNRNRKLSEQITKLENNDIIGMVREIGMTPEQLAALLSGRTADVPGTEDPDEHEETEEYEHEN</sequence>
<dbReference type="RefSeq" id="WP_117445217.1">
    <property type="nucleotide sequence ID" value="NZ_QUSK01000001.1"/>
</dbReference>
<dbReference type="EMBL" id="QUSK01000001">
    <property type="protein sequence ID" value="RGD78359.1"/>
    <property type="molecule type" value="Genomic_DNA"/>
</dbReference>
<name>A0A3E3E8Q4_9FIRM</name>
<feature type="compositionally biased region" description="Acidic residues" evidence="1">
    <location>
        <begin position="68"/>
        <end position="85"/>
    </location>
</feature>
<evidence type="ECO:0000313" key="3">
    <source>
        <dbReference type="Proteomes" id="UP000260721"/>
    </source>
</evidence>
<organism evidence="2 3">
    <name type="scientific">Faecalicoccus pleomorphus</name>
    <dbReference type="NCBI Taxonomy" id="1323"/>
    <lineage>
        <taxon>Bacteria</taxon>
        <taxon>Bacillati</taxon>
        <taxon>Bacillota</taxon>
        <taxon>Erysipelotrichia</taxon>
        <taxon>Erysipelotrichales</taxon>
        <taxon>Erysipelotrichaceae</taxon>
        <taxon>Faecalicoccus</taxon>
    </lineage>
</organism>
<dbReference type="InterPro" id="IPR025464">
    <property type="entry name" value="DUF4315"/>
</dbReference>
<feature type="region of interest" description="Disordered" evidence="1">
    <location>
        <begin position="1"/>
        <end position="23"/>
    </location>
</feature>
<feature type="compositionally biased region" description="Basic and acidic residues" evidence="1">
    <location>
        <begin position="1"/>
        <end position="20"/>
    </location>
</feature>
<dbReference type="Proteomes" id="UP000260721">
    <property type="component" value="Unassembled WGS sequence"/>
</dbReference>
<gene>
    <name evidence="2" type="ORF">DXC78_00550</name>
</gene>
<dbReference type="AlphaFoldDB" id="A0A3E3E8Q4"/>
<comment type="caution">
    <text evidence="2">The sequence shown here is derived from an EMBL/GenBank/DDBJ whole genome shotgun (WGS) entry which is preliminary data.</text>
</comment>
<reference evidence="2 3" key="1">
    <citation type="submission" date="2018-08" db="EMBL/GenBank/DDBJ databases">
        <title>A genome reference for cultivated species of the human gut microbiota.</title>
        <authorList>
            <person name="Zou Y."/>
            <person name="Xue W."/>
            <person name="Luo G."/>
        </authorList>
    </citation>
    <scope>NUCLEOTIDE SEQUENCE [LARGE SCALE GENOMIC DNA]</scope>
    <source>
        <strain evidence="2 3">TF08-11</strain>
    </source>
</reference>
<accession>A0A3E3E8Q4</accession>
<protein>
    <submittedName>
        <fullName evidence="2">DUF4315 family protein</fullName>
    </submittedName>
</protein>
<dbReference type="Pfam" id="PF14193">
    <property type="entry name" value="DUF4315"/>
    <property type="match status" value="1"/>
</dbReference>
<evidence type="ECO:0000256" key="1">
    <source>
        <dbReference type="SAM" id="MobiDB-lite"/>
    </source>
</evidence>